<gene>
    <name evidence="2" type="ORF">LNKW23_21080</name>
</gene>
<dbReference type="Proteomes" id="UP001239909">
    <property type="component" value="Unassembled WGS sequence"/>
</dbReference>
<evidence type="ECO:0000313" key="2">
    <source>
        <dbReference type="EMBL" id="GMG82895.1"/>
    </source>
</evidence>
<comment type="caution">
    <text evidence="2">The sequence shown here is derived from an EMBL/GenBank/DDBJ whole genome shotgun (WGS) entry which is preliminary data.</text>
</comment>
<evidence type="ECO:0000313" key="3">
    <source>
        <dbReference type="Proteomes" id="UP001239909"/>
    </source>
</evidence>
<protein>
    <recommendedName>
        <fullName evidence="4">Molybdopterin-guanine dinucleotide biosynthesis protein A</fullName>
    </recommendedName>
</protein>
<evidence type="ECO:0000256" key="1">
    <source>
        <dbReference type="SAM" id="SignalP"/>
    </source>
</evidence>
<proteinExistence type="predicted"/>
<feature type="chain" id="PRO_5047009475" description="Molybdopterin-guanine dinucleotide biosynthesis protein A" evidence="1">
    <location>
        <begin position="29"/>
        <end position="164"/>
    </location>
</feature>
<keyword evidence="1" id="KW-0732">Signal</keyword>
<keyword evidence="3" id="KW-1185">Reference proteome</keyword>
<sequence length="164" mass="18072">MPDRRTAPLAAALAGAALCLFAALPAAAQHDGYHYPEVTSEEVFDRTLLRSDSNVSRDVRIAFITQLTKAQMEAPENPRFAIFAKGAEAEHMIIVALDDTVFATLYRARAVLAQLTSQSRDTDFFVNNSIETSATWFDLAKLLGFSDLVITDGDAWAHRVLLRD</sequence>
<dbReference type="RefSeq" id="WP_285671687.1">
    <property type="nucleotide sequence ID" value="NZ_BSYI01000014.1"/>
</dbReference>
<reference evidence="2 3" key="1">
    <citation type="submission" date="2023-04" db="EMBL/GenBank/DDBJ databases">
        <title>Marinoamorphus aggregata gen. nov., sp. Nov., isolate from tissue of brittle star Ophioplocus japonicus.</title>
        <authorList>
            <person name="Kawano K."/>
            <person name="Sawayama S."/>
            <person name="Nakagawa S."/>
        </authorList>
    </citation>
    <scope>NUCLEOTIDE SEQUENCE [LARGE SCALE GENOMIC DNA]</scope>
    <source>
        <strain evidence="2 3">NKW23</strain>
    </source>
</reference>
<dbReference type="EMBL" id="BSYI01000014">
    <property type="protein sequence ID" value="GMG82895.1"/>
    <property type="molecule type" value="Genomic_DNA"/>
</dbReference>
<name>A0ABQ6LKW9_9RHOB</name>
<evidence type="ECO:0008006" key="4">
    <source>
        <dbReference type="Google" id="ProtNLM"/>
    </source>
</evidence>
<accession>A0ABQ6LKW9</accession>
<feature type="signal peptide" evidence="1">
    <location>
        <begin position="1"/>
        <end position="28"/>
    </location>
</feature>
<organism evidence="2 3">
    <name type="scientific">Paralimibaculum aggregatum</name>
    <dbReference type="NCBI Taxonomy" id="3036245"/>
    <lineage>
        <taxon>Bacteria</taxon>
        <taxon>Pseudomonadati</taxon>
        <taxon>Pseudomonadota</taxon>
        <taxon>Alphaproteobacteria</taxon>
        <taxon>Rhodobacterales</taxon>
        <taxon>Paracoccaceae</taxon>
        <taxon>Paralimibaculum</taxon>
    </lineage>
</organism>